<evidence type="ECO:0000256" key="1">
    <source>
        <dbReference type="ARBA" id="ARBA00022737"/>
    </source>
</evidence>
<dbReference type="PROSITE" id="PS50088">
    <property type="entry name" value="ANK_REPEAT"/>
    <property type="match status" value="1"/>
</dbReference>
<name>A0AAJ0A6B4_9PEZI</name>
<dbReference type="EMBL" id="JAHMHR010000114">
    <property type="protein sequence ID" value="KAK1656894.1"/>
    <property type="molecule type" value="Genomic_DNA"/>
</dbReference>
<dbReference type="GeneID" id="85452258"/>
<keyword evidence="2 3" id="KW-0040">ANK repeat</keyword>
<proteinExistence type="predicted"/>
<dbReference type="InterPro" id="IPR036770">
    <property type="entry name" value="Ankyrin_rpt-contain_sf"/>
</dbReference>
<protein>
    <submittedName>
        <fullName evidence="4">Ankyrin repeat-containing domain protein</fullName>
    </submittedName>
</protein>
<dbReference type="SMART" id="SM00248">
    <property type="entry name" value="ANK"/>
    <property type="match status" value="6"/>
</dbReference>
<dbReference type="InterPro" id="IPR002110">
    <property type="entry name" value="Ankyrin_rpt"/>
</dbReference>
<organism evidence="4 5">
    <name type="scientific">Colletotrichum godetiae</name>
    <dbReference type="NCBI Taxonomy" id="1209918"/>
    <lineage>
        <taxon>Eukaryota</taxon>
        <taxon>Fungi</taxon>
        <taxon>Dikarya</taxon>
        <taxon>Ascomycota</taxon>
        <taxon>Pezizomycotina</taxon>
        <taxon>Sordariomycetes</taxon>
        <taxon>Hypocreomycetidae</taxon>
        <taxon>Glomerellales</taxon>
        <taxon>Glomerellaceae</taxon>
        <taxon>Colletotrichum</taxon>
        <taxon>Colletotrichum acutatum species complex</taxon>
    </lineage>
</organism>
<feature type="repeat" description="ANK" evidence="3">
    <location>
        <begin position="64"/>
        <end position="93"/>
    </location>
</feature>
<dbReference type="SUPFAM" id="SSF48403">
    <property type="entry name" value="Ankyrin repeat"/>
    <property type="match status" value="1"/>
</dbReference>
<sequence>NPKLYRNDVKTGKYSAVFNTIANCTDTRVALATLRHTCRAGSDYNRPATMYMTETHRYSPFLVTALYLAASKGYPDIVSFLLDHGADIDGVPDCRLRTPVFLSLLSGDAKTSMILLRRGARLESPEFGINALHQAAAAGLTEVIAYLVDEKEMEVNEADNNGDTPLIHSLLFPSPETLDGLVEGADPALRIFDQKPLELALLARVKETDGRTASAKQRLIDLLLKSGADPNSVVCISARCNWTGPLLLKLARERRRWEAEMLLSSGLVDIDRRDSHGATSLDWTLSTCHGNPVMASILLRRGAKMDDAVLCDIIGKLARLADAQDHWSVISLLTREPKLLKIFHVLYSHCFLAASRGGDAAASGFLQESPSVIVRLVTEMLKHGVSLTKTGVLNMLRNAKE</sequence>
<comment type="caution">
    <text evidence="4">The sequence shown here is derived from an EMBL/GenBank/DDBJ whole genome shotgun (WGS) entry which is preliminary data.</text>
</comment>
<reference evidence="4" key="1">
    <citation type="submission" date="2021-06" db="EMBL/GenBank/DDBJ databases">
        <title>Comparative genomics, transcriptomics and evolutionary studies reveal genomic signatures of adaptation to plant cell wall in hemibiotrophic fungi.</title>
        <authorList>
            <consortium name="DOE Joint Genome Institute"/>
            <person name="Baroncelli R."/>
            <person name="Diaz J.F."/>
            <person name="Benocci T."/>
            <person name="Peng M."/>
            <person name="Battaglia E."/>
            <person name="Haridas S."/>
            <person name="Andreopoulos W."/>
            <person name="Labutti K."/>
            <person name="Pangilinan J."/>
            <person name="Floch G.L."/>
            <person name="Makela M.R."/>
            <person name="Henrissat B."/>
            <person name="Grigoriev I.V."/>
            <person name="Crouch J.A."/>
            <person name="De Vries R.P."/>
            <person name="Sukno S.A."/>
            <person name="Thon M.R."/>
        </authorList>
    </citation>
    <scope>NUCLEOTIDE SEQUENCE</scope>
    <source>
        <strain evidence="4">CBS 193.32</strain>
    </source>
</reference>
<dbReference type="Pfam" id="PF00023">
    <property type="entry name" value="Ank"/>
    <property type="match status" value="1"/>
</dbReference>
<dbReference type="PRINTS" id="PR01415">
    <property type="entry name" value="ANKYRIN"/>
</dbReference>
<evidence type="ECO:0000256" key="3">
    <source>
        <dbReference type="PROSITE-ProRule" id="PRU00023"/>
    </source>
</evidence>
<dbReference type="InterPro" id="IPR050776">
    <property type="entry name" value="Ank_Repeat/CDKN_Inhibitor"/>
</dbReference>
<keyword evidence="1" id="KW-0677">Repeat</keyword>
<dbReference type="Gene3D" id="1.25.40.20">
    <property type="entry name" value="Ankyrin repeat-containing domain"/>
    <property type="match status" value="2"/>
</dbReference>
<dbReference type="AlphaFoldDB" id="A0AAJ0A6B4"/>
<dbReference type="PROSITE" id="PS50297">
    <property type="entry name" value="ANK_REP_REGION"/>
    <property type="match status" value="1"/>
</dbReference>
<dbReference type="Pfam" id="PF12796">
    <property type="entry name" value="Ank_2"/>
    <property type="match status" value="1"/>
</dbReference>
<accession>A0AAJ0A6B4</accession>
<dbReference type="Proteomes" id="UP001224890">
    <property type="component" value="Unassembled WGS sequence"/>
</dbReference>
<feature type="non-terminal residue" evidence="4">
    <location>
        <position position="401"/>
    </location>
</feature>
<evidence type="ECO:0000256" key="2">
    <source>
        <dbReference type="ARBA" id="ARBA00023043"/>
    </source>
</evidence>
<keyword evidence="5" id="KW-1185">Reference proteome</keyword>
<evidence type="ECO:0000313" key="4">
    <source>
        <dbReference type="EMBL" id="KAK1656894.1"/>
    </source>
</evidence>
<evidence type="ECO:0000313" key="5">
    <source>
        <dbReference type="Proteomes" id="UP001224890"/>
    </source>
</evidence>
<dbReference type="PANTHER" id="PTHR24201">
    <property type="entry name" value="ANK_REP_REGION DOMAIN-CONTAINING PROTEIN"/>
    <property type="match status" value="1"/>
</dbReference>
<dbReference type="RefSeq" id="XP_060421658.1">
    <property type="nucleotide sequence ID" value="XM_060567732.1"/>
</dbReference>
<gene>
    <name evidence="4" type="ORF">BDP55DRAFT_513502</name>
</gene>
<feature type="non-terminal residue" evidence="4">
    <location>
        <position position="1"/>
    </location>
</feature>